<dbReference type="GO" id="GO:0005634">
    <property type="term" value="C:nucleus"/>
    <property type="evidence" value="ECO:0007669"/>
    <property type="project" value="UniProtKB-SubCell"/>
</dbReference>
<dbReference type="PANTHER" id="PTHR45915:SF2">
    <property type="entry name" value="TOUTATIS, ISOFORM E"/>
    <property type="match status" value="1"/>
</dbReference>
<feature type="compositionally biased region" description="Acidic residues" evidence="6">
    <location>
        <begin position="790"/>
        <end position="804"/>
    </location>
</feature>
<evidence type="ECO:0000256" key="2">
    <source>
        <dbReference type="ARBA" id="ARBA00022723"/>
    </source>
</evidence>
<dbReference type="InterPro" id="IPR001005">
    <property type="entry name" value="SANT/Myb"/>
</dbReference>
<feature type="compositionally biased region" description="Basic and acidic residues" evidence="6">
    <location>
        <begin position="101"/>
        <end position="114"/>
    </location>
</feature>
<protein>
    <submittedName>
        <fullName evidence="9">Unnamed protein product</fullName>
    </submittedName>
</protein>
<dbReference type="PROSITE" id="PS50016">
    <property type="entry name" value="ZF_PHD_2"/>
    <property type="match status" value="1"/>
</dbReference>
<dbReference type="InterPro" id="IPR011011">
    <property type="entry name" value="Znf_FYVE_PHD"/>
</dbReference>
<feature type="region of interest" description="Disordered" evidence="6">
    <location>
        <begin position="679"/>
        <end position="804"/>
    </location>
</feature>
<reference evidence="9 10" key="1">
    <citation type="submission" date="2011-10" db="EMBL/GenBank/DDBJ databases">
        <authorList>
            <person name="Genoscope - CEA"/>
        </authorList>
    </citation>
    <scope>NUCLEOTIDE SEQUENCE [LARGE SCALE GENOMIC DNA]</scope>
    <source>
        <strain evidence="9 10">RCC 1105</strain>
    </source>
</reference>
<dbReference type="RefSeq" id="XP_007514369.1">
    <property type="nucleotide sequence ID" value="XM_007514307.1"/>
</dbReference>
<feature type="region of interest" description="Disordered" evidence="6">
    <location>
        <begin position="1"/>
        <end position="23"/>
    </location>
</feature>
<dbReference type="Pfam" id="PF00628">
    <property type="entry name" value="PHD"/>
    <property type="match status" value="1"/>
</dbReference>
<feature type="region of interest" description="Disordered" evidence="6">
    <location>
        <begin position="56"/>
        <end position="338"/>
    </location>
</feature>
<feature type="compositionally biased region" description="Basic residues" evidence="6">
    <location>
        <begin position="715"/>
        <end position="726"/>
    </location>
</feature>
<gene>
    <name evidence="9" type="ORF">Bathy03g01200</name>
</gene>
<feature type="region of interest" description="Disordered" evidence="6">
    <location>
        <begin position="380"/>
        <end position="438"/>
    </location>
</feature>
<evidence type="ECO:0000256" key="6">
    <source>
        <dbReference type="SAM" id="MobiDB-lite"/>
    </source>
</evidence>
<keyword evidence="2" id="KW-0479">Metal-binding</keyword>
<dbReference type="AlphaFoldDB" id="K8ECU1"/>
<dbReference type="PROSITE" id="PS01359">
    <property type="entry name" value="ZF_PHD_1"/>
    <property type="match status" value="1"/>
</dbReference>
<feature type="domain" description="Myb-like" evidence="8">
    <location>
        <begin position="805"/>
        <end position="859"/>
    </location>
</feature>
<dbReference type="PROSITE" id="PS50090">
    <property type="entry name" value="MYB_LIKE"/>
    <property type="match status" value="1"/>
</dbReference>
<evidence type="ECO:0000256" key="3">
    <source>
        <dbReference type="ARBA" id="ARBA00022771"/>
    </source>
</evidence>
<sequence length="869" mass="99761">MMKATTETKTTKTSSFTLDDLMLGRVHLSKGENDEEEEEEEHREIVFSYPLLFRKKKKQKKESGLTRQREKHLEEEEEEFLAKNSSPREKEGAQNMTELLLDARRRDDRFEQQREMQMQMQREHVEKMVTGFPYAKKHQQEQHHRHHRRQREQEQEQQRASPRRDTGNAPHEQQQEEQNALTSPPRRITLQPSPLKASNQRPEASPGMRALGLSPSPVKQIENNKNDRNRQQQEIEDDETMKETLEYRGGYVDAHPKIEKPPSPPRGFFRKIDSVASDEKQQRRQQQQNDEDDVYIEPRGAHRRKSPSGGVRASESTMTIDVPSKKNGARKGRRESEELRLEASKILGITPPPSQKYGGHHPRAIVATLVSNNDYQYRLDESSDFEDGRRRSSRANKNFPARPYWETNTARYEEKRKLQEQSFDMDGDGSNDNWIGGLTDERSEKMYYKRVAYANGNGSVNGQQPPRRKKRGRPPGTKNPPNAKKTGPKTKKTVSANNSEDDDDGDYRSGEEKPKKKRGRPVGWRKYAQQDTQEHQQHLLENHQRERRRYEEETKNDYDDKASERSHPVSAPPSEQKRPLHSQPPPPERQQPQQIQPTVVQQMIPVVPSLQPPLVDNPTAASNEKACLQCKRSDHDYALLVCGGCTKCFHTFCLVPQVSKIPDGDWFCYDCVANGRSVAKKEEDDKADEAPGSSDSKKKKKKDATKEGEEEEVKVKKKPGPKPGSKRRPDAKKPGPKPRKKTRHRAYSSDEDSSSSDEGEAVGWTRGGQRVVQGKSAPPSALKKGHSIDEETEEAEEDVEEDDVAINNSKTVWSFEELVALENARATVKKDENYWQNIARRIPVEQNCAPKTAKECRQRVYEGMPSETR</sequence>
<feature type="region of interest" description="Disordered" evidence="6">
    <location>
        <begin position="454"/>
        <end position="596"/>
    </location>
</feature>
<dbReference type="InterPro" id="IPR019787">
    <property type="entry name" value="Znf_PHD-finger"/>
</dbReference>
<dbReference type="Proteomes" id="UP000198341">
    <property type="component" value="Chromosome 3"/>
</dbReference>
<dbReference type="KEGG" id="bpg:Bathy03g01200"/>
<evidence type="ECO:0000256" key="1">
    <source>
        <dbReference type="ARBA" id="ARBA00004123"/>
    </source>
</evidence>
<feature type="compositionally biased region" description="Basic and acidic residues" evidence="6">
    <location>
        <begin position="270"/>
        <end position="282"/>
    </location>
</feature>
<dbReference type="GO" id="GO:0000785">
    <property type="term" value="C:chromatin"/>
    <property type="evidence" value="ECO:0007669"/>
    <property type="project" value="TreeGrafter"/>
</dbReference>
<name>K8ECU1_9CHLO</name>
<dbReference type="Gene3D" id="3.30.40.10">
    <property type="entry name" value="Zinc/RING finger domain, C3HC4 (zinc finger)"/>
    <property type="match status" value="1"/>
</dbReference>
<evidence type="ECO:0000313" key="10">
    <source>
        <dbReference type="Proteomes" id="UP000198341"/>
    </source>
</evidence>
<evidence type="ECO:0000256" key="4">
    <source>
        <dbReference type="ARBA" id="ARBA00022833"/>
    </source>
</evidence>
<proteinExistence type="predicted"/>
<dbReference type="eggNOG" id="KOG1245">
    <property type="taxonomic scope" value="Eukaryota"/>
</dbReference>
<dbReference type="EMBL" id="FO082276">
    <property type="protein sequence ID" value="CCO15806.1"/>
    <property type="molecule type" value="Genomic_DNA"/>
</dbReference>
<keyword evidence="3 5" id="KW-0863">Zinc-finger</keyword>
<feature type="compositionally biased region" description="Basic and acidic residues" evidence="6">
    <location>
        <begin position="61"/>
        <end position="74"/>
    </location>
</feature>
<dbReference type="SUPFAM" id="SSF57903">
    <property type="entry name" value="FYVE/PHD zinc finger"/>
    <property type="match status" value="1"/>
</dbReference>
<comment type="subcellular location">
    <subcellularLocation>
        <location evidence="1">Nucleus</location>
    </subcellularLocation>
</comment>
<feature type="compositionally biased region" description="Basic and acidic residues" evidence="6">
    <location>
        <begin position="380"/>
        <end position="390"/>
    </location>
</feature>
<dbReference type="CDD" id="cd15545">
    <property type="entry name" value="PHD_BAZ2A_like"/>
    <property type="match status" value="1"/>
</dbReference>
<keyword evidence="4" id="KW-0862">Zinc</keyword>
<feature type="compositionally biased region" description="Acidic residues" evidence="6">
    <location>
        <begin position="749"/>
        <end position="760"/>
    </location>
</feature>
<dbReference type="SMART" id="SM00249">
    <property type="entry name" value="PHD"/>
    <property type="match status" value="1"/>
</dbReference>
<accession>K8ECU1</accession>
<dbReference type="InterPro" id="IPR019786">
    <property type="entry name" value="Zinc_finger_PHD-type_CS"/>
</dbReference>
<feature type="domain" description="PHD-type" evidence="7">
    <location>
        <begin position="624"/>
        <end position="674"/>
    </location>
</feature>
<dbReference type="STRING" id="41875.K8ECU1"/>
<evidence type="ECO:0000259" key="7">
    <source>
        <dbReference type="PROSITE" id="PS50016"/>
    </source>
</evidence>
<dbReference type="Gene3D" id="1.10.10.60">
    <property type="entry name" value="Homeodomain-like"/>
    <property type="match status" value="1"/>
</dbReference>
<feature type="compositionally biased region" description="Low complexity" evidence="6">
    <location>
        <begin position="1"/>
        <end position="17"/>
    </location>
</feature>
<feature type="compositionally biased region" description="Basic and acidic residues" evidence="6">
    <location>
        <begin position="532"/>
        <end position="567"/>
    </location>
</feature>
<dbReference type="InterPro" id="IPR001965">
    <property type="entry name" value="Znf_PHD"/>
</dbReference>
<evidence type="ECO:0000256" key="5">
    <source>
        <dbReference type="PROSITE-ProRule" id="PRU00146"/>
    </source>
</evidence>
<evidence type="ECO:0000313" key="9">
    <source>
        <dbReference type="EMBL" id="CCO15806.1"/>
    </source>
</evidence>
<evidence type="ECO:0000259" key="8">
    <source>
        <dbReference type="PROSITE" id="PS50090"/>
    </source>
</evidence>
<organism evidence="9 10">
    <name type="scientific">Bathycoccus prasinos</name>
    <dbReference type="NCBI Taxonomy" id="41875"/>
    <lineage>
        <taxon>Eukaryota</taxon>
        <taxon>Viridiplantae</taxon>
        <taxon>Chlorophyta</taxon>
        <taxon>Mamiellophyceae</taxon>
        <taxon>Mamiellales</taxon>
        <taxon>Bathycoccaceae</taxon>
        <taxon>Bathycoccus</taxon>
    </lineage>
</organism>
<feature type="compositionally biased region" description="Basic residues" evidence="6">
    <location>
        <begin position="734"/>
        <end position="746"/>
    </location>
</feature>
<keyword evidence="10" id="KW-1185">Reference proteome</keyword>
<dbReference type="GO" id="GO:0008270">
    <property type="term" value="F:zinc ion binding"/>
    <property type="evidence" value="ECO:0007669"/>
    <property type="project" value="UniProtKB-KW"/>
</dbReference>
<dbReference type="CDD" id="cd00167">
    <property type="entry name" value="SANT"/>
    <property type="match status" value="1"/>
</dbReference>
<feature type="compositionally biased region" description="Basic and acidic residues" evidence="6">
    <location>
        <begin position="222"/>
        <end position="233"/>
    </location>
</feature>
<dbReference type="InterPro" id="IPR013083">
    <property type="entry name" value="Znf_RING/FYVE/PHD"/>
</dbReference>
<dbReference type="PANTHER" id="PTHR45915">
    <property type="entry name" value="TRANSCRIPTION INTERMEDIARY FACTOR"/>
    <property type="match status" value="1"/>
</dbReference>
<dbReference type="OrthoDB" id="498914at2759"/>
<feature type="compositionally biased region" description="Polar residues" evidence="6">
    <location>
        <begin position="190"/>
        <end position="202"/>
    </location>
</feature>
<feature type="compositionally biased region" description="Basic and acidic residues" evidence="6">
    <location>
        <begin position="151"/>
        <end position="166"/>
    </location>
</feature>
<dbReference type="GeneID" id="19016658"/>